<dbReference type="EMBL" id="DXCP01000033">
    <property type="protein sequence ID" value="HIY79642.1"/>
    <property type="molecule type" value="Genomic_DNA"/>
</dbReference>
<evidence type="ECO:0000259" key="1">
    <source>
        <dbReference type="Pfam" id="PF01764"/>
    </source>
</evidence>
<protein>
    <recommendedName>
        <fullName evidence="1">Fungal lipase-type domain-containing protein</fullName>
    </recommendedName>
</protein>
<dbReference type="GO" id="GO:0006629">
    <property type="term" value="P:lipid metabolic process"/>
    <property type="evidence" value="ECO:0007669"/>
    <property type="project" value="InterPro"/>
</dbReference>
<dbReference type="Pfam" id="PF01764">
    <property type="entry name" value="Lipase_3"/>
    <property type="match status" value="1"/>
</dbReference>
<name>A0A9D1ZAW1_9ACTN</name>
<dbReference type="InterPro" id="IPR002921">
    <property type="entry name" value="Fungal_lipase-type"/>
</dbReference>
<reference evidence="2" key="1">
    <citation type="journal article" date="2021" name="PeerJ">
        <title>Extensive microbial diversity within the chicken gut microbiome revealed by metagenomics and culture.</title>
        <authorList>
            <person name="Gilroy R."/>
            <person name="Ravi A."/>
            <person name="Getino M."/>
            <person name="Pursley I."/>
            <person name="Horton D.L."/>
            <person name="Alikhan N.F."/>
            <person name="Baker D."/>
            <person name="Gharbi K."/>
            <person name="Hall N."/>
            <person name="Watson M."/>
            <person name="Adriaenssens E.M."/>
            <person name="Foster-Nyarko E."/>
            <person name="Jarju S."/>
            <person name="Secka A."/>
            <person name="Antonio M."/>
            <person name="Oren A."/>
            <person name="Chaudhuri R.R."/>
            <person name="La Ragione R."/>
            <person name="Hildebrand F."/>
            <person name="Pallen M.J."/>
        </authorList>
    </citation>
    <scope>NUCLEOTIDE SEQUENCE</scope>
    <source>
        <strain evidence="2">ChiHjej10B9-743</strain>
    </source>
</reference>
<dbReference type="InterPro" id="IPR051218">
    <property type="entry name" value="Sec_MonoDiacylglyc_Lipase"/>
</dbReference>
<gene>
    <name evidence="2" type="ORF">IAA42_04305</name>
</gene>
<evidence type="ECO:0000313" key="2">
    <source>
        <dbReference type="EMBL" id="HIY79642.1"/>
    </source>
</evidence>
<evidence type="ECO:0000313" key="3">
    <source>
        <dbReference type="Proteomes" id="UP000824133"/>
    </source>
</evidence>
<accession>A0A9D1ZAW1</accession>
<sequence>MRRRRTTRRGRGRRALLALLVTIALADSATLAGAAVLHARRLERVSGTNAVTAPDVNAEHREGPFSTTIDYAALFSAEGHQVSSEVAWDDDWFFQDPTAYNHDLAHTCAVLSAVANAESAYYQQGSTSPAYAEHAFADLGFEEVSTTSYRYRSEVLDEVLSVLDGTDVVAYTLATKHVRSSEAGKEKLLTVVVVRGSYGSEWLSNAKIEDASDKGGDGDHLGFTLAAEEIVADLEERARTEEPGVERTYLFCGHSRGAAVATLLASYADGATHGADAIASAESVRAYGFATPNCTSAADARDARYDNIFNLLNPSDVVTMLPPATWGYQRYGRDVRLPQTGSDALTEAMRASYEASMGVPCPITEADRVMATGLVADVTARVSSLDELFSPAGLAALAQACLGVDAGQLLASHYPNTYIAWLDATAAEDLTFS</sequence>
<organism evidence="2 3">
    <name type="scientific">Candidatus Olsenella excrementavium</name>
    <dbReference type="NCBI Taxonomy" id="2838709"/>
    <lineage>
        <taxon>Bacteria</taxon>
        <taxon>Bacillati</taxon>
        <taxon>Actinomycetota</taxon>
        <taxon>Coriobacteriia</taxon>
        <taxon>Coriobacteriales</taxon>
        <taxon>Atopobiaceae</taxon>
        <taxon>Olsenella</taxon>
    </lineage>
</organism>
<proteinExistence type="predicted"/>
<dbReference type="AlphaFoldDB" id="A0A9D1ZAW1"/>
<dbReference type="PANTHER" id="PTHR45856">
    <property type="entry name" value="ALPHA/BETA-HYDROLASES SUPERFAMILY PROTEIN"/>
    <property type="match status" value="1"/>
</dbReference>
<dbReference type="SUPFAM" id="SSF53474">
    <property type="entry name" value="alpha/beta-Hydrolases"/>
    <property type="match status" value="1"/>
</dbReference>
<reference evidence="2" key="2">
    <citation type="submission" date="2021-04" db="EMBL/GenBank/DDBJ databases">
        <authorList>
            <person name="Gilroy R."/>
        </authorList>
    </citation>
    <scope>NUCLEOTIDE SEQUENCE</scope>
    <source>
        <strain evidence="2">ChiHjej10B9-743</strain>
    </source>
</reference>
<dbReference type="Proteomes" id="UP000824133">
    <property type="component" value="Unassembled WGS sequence"/>
</dbReference>
<dbReference type="Gene3D" id="3.40.50.1820">
    <property type="entry name" value="alpha/beta hydrolase"/>
    <property type="match status" value="1"/>
</dbReference>
<comment type="caution">
    <text evidence="2">The sequence shown here is derived from an EMBL/GenBank/DDBJ whole genome shotgun (WGS) entry which is preliminary data.</text>
</comment>
<dbReference type="PANTHER" id="PTHR45856:SF24">
    <property type="entry name" value="FUNGAL LIPASE-LIKE DOMAIN-CONTAINING PROTEIN"/>
    <property type="match status" value="1"/>
</dbReference>
<feature type="domain" description="Fungal lipase-type" evidence="1">
    <location>
        <begin position="224"/>
        <end position="324"/>
    </location>
</feature>
<dbReference type="InterPro" id="IPR029058">
    <property type="entry name" value="AB_hydrolase_fold"/>
</dbReference>